<reference evidence="2" key="1">
    <citation type="thesis" date="2020" institute="ProQuest LLC" country="789 East Eisenhower Parkway, Ann Arbor, MI, USA">
        <title>Comparative Genomics and Chromosome Evolution.</title>
        <authorList>
            <person name="Mudd A.B."/>
        </authorList>
    </citation>
    <scope>NUCLEOTIDE SEQUENCE</scope>
    <source>
        <strain evidence="2">237g6f4</strain>
        <tissue evidence="2">Blood</tissue>
    </source>
</reference>
<proteinExistence type="predicted"/>
<keyword evidence="1" id="KW-1133">Transmembrane helix</keyword>
<organism evidence="2 3">
    <name type="scientific">Engystomops pustulosus</name>
    <name type="common">Tungara frog</name>
    <name type="synonym">Physalaemus pustulosus</name>
    <dbReference type="NCBI Taxonomy" id="76066"/>
    <lineage>
        <taxon>Eukaryota</taxon>
        <taxon>Metazoa</taxon>
        <taxon>Chordata</taxon>
        <taxon>Craniata</taxon>
        <taxon>Vertebrata</taxon>
        <taxon>Euteleostomi</taxon>
        <taxon>Amphibia</taxon>
        <taxon>Batrachia</taxon>
        <taxon>Anura</taxon>
        <taxon>Neobatrachia</taxon>
        <taxon>Hyloidea</taxon>
        <taxon>Leptodactylidae</taxon>
        <taxon>Leiuperinae</taxon>
        <taxon>Engystomops</taxon>
    </lineage>
</organism>
<dbReference type="Proteomes" id="UP000824782">
    <property type="component" value="Unassembled WGS sequence"/>
</dbReference>
<dbReference type="EMBL" id="WNYA01000006">
    <property type="protein sequence ID" value="KAG8567546.1"/>
    <property type="molecule type" value="Genomic_DNA"/>
</dbReference>
<keyword evidence="1" id="KW-0812">Transmembrane</keyword>
<comment type="caution">
    <text evidence="2">The sequence shown here is derived from an EMBL/GenBank/DDBJ whole genome shotgun (WGS) entry which is preliminary data.</text>
</comment>
<accession>A0AAV7B4K8</accession>
<keyword evidence="1" id="KW-0472">Membrane</keyword>
<keyword evidence="3" id="KW-1185">Reference proteome</keyword>
<name>A0AAV7B4K8_ENGPU</name>
<dbReference type="AlphaFoldDB" id="A0AAV7B4K8"/>
<protein>
    <submittedName>
        <fullName evidence="2">Uncharacterized protein</fullName>
    </submittedName>
</protein>
<gene>
    <name evidence="2" type="ORF">GDO81_013671</name>
</gene>
<feature type="transmembrane region" description="Helical" evidence="1">
    <location>
        <begin position="12"/>
        <end position="28"/>
    </location>
</feature>
<evidence type="ECO:0000256" key="1">
    <source>
        <dbReference type="SAM" id="Phobius"/>
    </source>
</evidence>
<sequence length="67" mass="7714">MDSPGTSPQAQVFWVLVLSILLYNQIISERRQKGWILPVCDFKVGQGYSAACEGQNYFCRWIYLLVI</sequence>
<evidence type="ECO:0000313" key="2">
    <source>
        <dbReference type="EMBL" id="KAG8567546.1"/>
    </source>
</evidence>
<evidence type="ECO:0000313" key="3">
    <source>
        <dbReference type="Proteomes" id="UP000824782"/>
    </source>
</evidence>